<evidence type="ECO:0000313" key="1">
    <source>
        <dbReference type="EMBL" id="MCP1372545.1"/>
    </source>
</evidence>
<dbReference type="InterPro" id="IPR022050">
    <property type="entry name" value="T_hemolysin"/>
</dbReference>
<dbReference type="Proteomes" id="UP001204615">
    <property type="component" value="Unassembled WGS sequence"/>
</dbReference>
<keyword evidence="2" id="KW-1185">Reference proteome</keyword>
<dbReference type="Pfam" id="PF12261">
    <property type="entry name" value="T_hemolysin"/>
    <property type="match status" value="1"/>
</dbReference>
<reference evidence="1 2" key="1">
    <citation type="submission" date="2022-06" db="EMBL/GenBank/DDBJ databases">
        <title>Dyella sp. Sa strain:Sa Genome sequencing.</title>
        <authorList>
            <person name="Park S."/>
        </authorList>
    </citation>
    <scope>NUCLEOTIDE SEQUENCE [LARGE SCALE GENOMIC DNA]</scope>
    <source>
        <strain evidence="1 2">Sa</strain>
    </source>
</reference>
<sequence length="244" mass="27162">MPRSELPAPPEPCILDSVQPLLLELKTSVRAEVVTVDHPGRAACEGFVHGVFAARYRADVQSFYPDLLEYRDDERQRAVVGMRQASVGPLFAERYLGMPADEAIGERFGQAIARDGLVEVGNLALENPGDARWVIAATIQFLHEAGYRWVLFTATRVLVNTFQRLGMRPMPLAAARPDSLGPQALQWGDYYRTAPLVCAGPIASGFRKLHRPGATSQPRLDELLAGMTRLARRRRDQDRQREEG</sequence>
<proteinExistence type="predicted"/>
<dbReference type="RefSeq" id="WP_253564185.1">
    <property type="nucleotide sequence ID" value="NZ_JAMZEK010000001.1"/>
</dbReference>
<accession>A0ABT1F5X9</accession>
<name>A0ABT1F5X9_9GAMM</name>
<evidence type="ECO:0000313" key="2">
    <source>
        <dbReference type="Proteomes" id="UP001204615"/>
    </source>
</evidence>
<gene>
    <name evidence="1" type="ORF">NC595_00550</name>
</gene>
<comment type="caution">
    <text evidence="1">The sequence shown here is derived from an EMBL/GenBank/DDBJ whole genome shotgun (WGS) entry which is preliminary data.</text>
</comment>
<organism evidence="1 2">
    <name type="scientific">Dyella lutea</name>
    <dbReference type="NCBI Taxonomy" id="2950441"/>
    <lineage>
        <taxon>Bacteria</taxon>
        <taxon>Pseudomonadati</taxon>
        <taxon>Pseudomonadota</taxon>
        <taxon>Gammaproteobacteria</taxon>
        <taxon>Lysobacterales</taxon>
        <taxon>Rhodanobacteraceae</taxon>
        <taxon>Dyella</taxon>
    </lineage>
</organism>
<dbReference type="EMBL" id="JAMZEK010000001">
    <property type="protein sequence ID" value="MCP1372545.1"/>
    <property type="molecule type" value="Genomic_DNA"/>
</dbReference>
<protein>
    <submittedName>
        <fullName evidence="1">Thermostable hemolysin</fullName>
    </submittedName>
</protein>